<dbReference type="HOGENOM" id="CLU_001265_33_4_1"/>
<evidence type="ECO:0000256" key="1">
    <source>
        <dbReference type="ARBA" id="ARBA00004141"/>
    </source>
</evidence>
<evidence type="ECO:0000313" key="8">
    <source>
        <dbReference type="Proteomes" id="UP000008672"/>
    </source>
</evidence>
<keyword evidence="3 5" id="KW-1133">Transmembrane helix</keyword>
<proteinExistence type="predicted"/>
<accession>H3AUH5</accession>
<dbReference type="SUPFAM" id="SSF103473">
    <property type="entry name" value="MFS general substrate transporter"/>
    <property type="match status" value="1"/>
</dbReference>
<feature type="transmembrane region" description="Helical" evidence="5">
    <location>
        <begin position="490"/>
        <end position="510"/>
    </location>
</feature>
<dbReference type="eggNOG" id="KOG0255">
    <property type="taxonomic scope" value="Eukaryota"/>
</dbReference>
<dbReference type="EMBL" id="AFYH01069565">
    <property type="status" value="NOT_ANNOTATED_CDS"/>
    <property type="molecule type" value="Genomic_DNA"/>
</dbReference>
<keyword evidence="4 5" id="KW-0472">Membrane</keyword>
<dbReference type="Proteomes" id="UP000008672">
    <property type="component" value="Unassembled WGS sequence"/>
</dbReference>
<dbReference type="PANTHER" id="PTHR24064">
    <property type="entry name" value="SOLUTE CARRIER FAMILY 22 MEMBER"/>
    <property type="match status" value="1"/>
</dbReference>
<keyword evidence="8" id="KW-1185">Reference proteome</keyword>
<dbReference type="EMBL" id="AFYH01069564">
    <property type="status" value="NOT_ANNOTATED_CDS"/>
    <property type="molecule type" value="Genomic_DNA"/>
</dbReference>
<feature type="transmembrane region" description="Helical" evidence="5">
    <location>
        <begin position="230"/>
        <end position="254"/>
    </location>
</feature>
<dbReference type="PROSITE" id="PS00216">
    <property type="entry name" value="SUGAR_TRANSPORT_1"/>
    <property type="match status" value="1"/>
</dbReference>
<comment type="subcellular location">
    <subcellularLocation>
        <location evidence="1">Membrane</location>
        <topology evidence="1">Multi-pass membrane protein</topology>
    </subcellularLocation>
</comment>
<sequence length="559" mass="62431">MARDYDEVTSFLGEWGPFQRVIFFLLCASTVFNGLTGLPLVFMADTPDHHCRIPENANISSEWRNVSIPLEEVDGKLMYSKCRRYRLDIIKNYSDLSLYPGVDVNVSEIEQENCRDGWDYSKEQYSSTIVSEWDLVCDDDWKGPLATSLLYVSFLVGAFVTGQLSDRFGRKIVFFGTLAVQVVFSLTVLLSPNWEVFCALYFCVGLGQISNYTVASVLGMEILGKSIRVIFCTLGAFVFYSFGYMLLALFAYFIRGWRMLLLTISLPGLLLIPLWWFIPESPRWLLSQGKIERAEALIQMAARKNKVVPPAMIFTPTEIEEMKSKSQVSLTILDILKSNNVRCITLISGILWMTASAGYFTLSLNTANLHGDSYLNSFLSALIEVPANVATWLLARVFPRRITLSATLFLGSLTLFFIQLVPPDLSILSTVLVMAGKLAVTSAFSMLLIFAVELYPTVIRNGGIGICSTAARAGSIVSPYLVYLGSRNKHLPYIILGALLVLSGLLVLILPETFRKPLPETLAEVQKIKMVKCCLSPHSHENKTKENLKTPFSLTTTSF</sequence>
<evidence type="ECO:0000259" key="6">
    <source>
        <dbReference type="PROSITE" id="PS50850"/>
    </source>
</evidence>
<feature type="transmembrane region" description="Helical" evidence="5">
    <location>
        <begin position="141"/>
        <end position="160"/>
    </location>
</feature>
<dbReference type="GO" id="GO:0022857">
    <property type="term" value="F:transmembrane transporter activity"/>
    <property type="evidence" value="ECO:0007669"/>
    <property type="project" value="InterPro"/>
</dbReference>
<organism evidence="7 8">
    <name type="scientific">Latimeria chalumnae</name>
    <name type="common">Coelacanth</name>
    <dbReference type="NCBI Taxonomy" id="7897"/>
    <lineage>
        <taxon>Eukaryota</taxon>
        <taxon>Metazoa</taxon>
        <taxon>Chordata</taxon>
        <taxon>Craniata</taxon>
        <taxon>Vertebrata</taxon>
        <taxon>Euteleostomi</taxon>
        <taxon>Coelacanthiformes</taxon>
        <taxon>Coelacanthidae</taxon>
        <taxon>Latimeria</taxon>
    </lineage>
</organism>
<dbReference type="Pfam" id="PF00083">
    <property type="entry name" value="Sugar_tr"/>
    <property type="match status" value="1"/>
</dbReference>
<evidence type="ECO:0000256" key="5">
    <source>
        <dbReference type="SAM" id="Phobius"/>
    </source>
</evidence>
<feature type="transmembrane region" description="Helical" evidence="5">
    <location>
        <begin position="260"/>
        <end position="278"/>
    </location>
</feature>
<dbReference type="OMA" id="FPENTHY"/>
<feature type="transmembrane region" description="Helical" evidence="5">
    <location>
        <begin position="374"/>
        <end position="395"/>
    </location>
</feature>
<dbReference type="InterPro" id="IPR036259">
    <property type="entry name" value="MFS_trans_sf"/>
</dbReference>
<dbReference type="Ensembl" id="ENSLACT00000013392.1">
    <property type="protein sequence ID" value="ENSLACP00000013296.1"/>
    <property type="gene ID" value="ENSLACG00000011707.1"/>
</dbReference>
<feature type="transmembrane region" description="Helical" evidence="5">
    <location>
        <begin position="464"/>
        <end position="484"/>
    </location>
</feature>
<evidence type="ECO:0000313" key="7">
    <source>
        <dbReference type="Ensembl" id="ENSLACP00000013296.1"/>
    </source>
</evidence>
<evidence type="ECO:0000256" key="3">
    <source>
        <dbReference type="ARBA" id="ARBA00022989"/>
    </source>
</evidence>
<dbReference type="InParanoid" id="H3AUH5"/>
<dbReference type="PROSITE" id="PS50850">
    <property type="entry name" value="MFS"/>
    <property type="match status" value="1"/>
</dbReference>
<dbReference type="InterPro" id="IPR005828">
    <property type="entry name" value="MFS_sugar_transport-like"/>
</dbReference>
<gene>
    <name evidence="7" type="primary">LOC102353023</name>
</gene>
<dbReference type="GeneTree" id="ENSGT00940000163251"/>
<name>H3AUH5_LATCH</name>
<feature type="transmembrane region" description="Helical" evidence="5">
    <location>
        <begin position="427"/>
        <end position="452"/>
    </location>
</feature>
<dbReference type="STRING" id="7897.ENSLACP00000013296"/>
<dbReference type="InterPro" id="IPR020846">
    <property type="entry name" value="MFS_dom"/>
</dbReference>
<dbReference type="EMBL" id="AFYH01069563">
    <property type="status" value="NOT_ANNOTATED_CDS"/>
    <property type="molecule type" value="Genomic_DNA"/>
</dbReference>
<reference evidence="8" key="1">
    <citation type="submission" date="2011-08" db="EMBL/GenBank/DDBJ databases">
        <title>The draft genome of Latimeria chalumnae.</title>
        <authorList>
            <person name="Di Palma F."/>
            <person name="Alfoldi J."/>
            <person name="Johnson J."/>
            <person name="Berlin A."/>
            <person name="Gnerre S."/>
            <person name="Jaffe D."/>
            <person name="MacCallum I."/>
            <person name="Young S."/>
            <person name="Walker B.J."/>
            <person name="Lander E."/>
            <person name="Lindblad-Toh K."/>
        </authorList>
    </citation>
    <scope>NUCLEOTIDE SEQUENCE [LARGE SCALE GENOMIC DNA]</scope>
    <source>
        <strain evidence="8">Wild caught</strain>
    </source>
</reference>
<dbReference type="GO" id="GO:0016020">
    <property type="term" value="C:membrane"/>
    <property type="evidence" value="ECO:0007669"/>
    <property type="project" value="UniProtKB-SubCell"/>
</dbReference>
<reference evidence="7" key="3">
    <citation type="submission" date="2025-09" db="UniProtKB">
        <authorList>
            <consortium name="Ensembl"/>
        </authorList>
    </citation>
    <scope>IDENTIFICATION</scope>
</reference>
<feature type="transmembrane region" description="Helical" evidence="5">
    <location>
        <begin position="196"/>
        <end position="218"/>
    </location>
</feature>
<reference evidence="7" key="2">
    <citation type="submission" date="2025-08" db="UniProtKB">
        <authorList>
            <consortium name="Ensembl"/>
        </authorList>
    </citation>
    <scope>IDENTIFICATION</scope>
</reference>
<dbReference type="InterPro" id="IPR005829">
    <property type="entry name" value="Sugar_transporter_CS"/>
</dbReference>
<evidence type="ECO:0000256" key="2">
    <source>
        <dbReference type="ARBA" id="ARBA00022692"/>
    </source>
</evidence>
<keyword evidence="2 5" id="KW-0812">Transmembrane</keyword>
<feature type="transmembrane region" description="Helical" evidence="5">
    <location>
        <begin position="402"/>
        <end position="421"/>
    </location>
</feature>
<feature type="transmembrane region" description="Helical" evidence="5">
    <location>
        <begin position="343"/>
        <end position="362"/>
    </location>
</feature>
<dbReference type="EMBL" id="AFYH01069562">
    <property type="status" value="NOT_ANNOTATED_CDS"/>
    <property type="molecule type" value="Genomic_DNA"/>
</dbReference>
<dbReference type="Gene3D" id="1.20.1250.20">
    <property type="entry name" value="MFS general substrate transporter like domains"/>
    <property type="match status" value="1"/>
</dbReference>
<dbReference type="AlphaFoldDB" id="H3AUH5"/>
<feature type="domain" description="Major facilitator superfamily (MFS) profile" evidence="6">
    <location>
        <begin position="89"/>
        <end position="515"/>
    </location>
</feature>
<evidence type="ECO:0000256" key="4">
    <source>
        <dbReference type="ARBA" id="ARBA00023136"/>
    </source>
</evidence>
<protein>
    <submittedName>
        <fullName evidence="7">Solute carrier family 22 member 21</fullName>
    </submittedName>
</protein>
<feature type="transmembrane region" description="Helical" evidence="5">
    <location>
        <begin position="21"/>
        <end position="42"/>
    </location>
</feature>
<feature type="transmembrane region" description="Helical" evidence="5">
    <location>
        <begin position="172"/>
        <end position="190"/>
    </location>
</feature>